<name>A0A8J7LXH2_9BACT</name>
<dbReference type="InterPro" id="IPR029767">
    <property type="entry name" value="WecB-like"/>
</dbReference>
<dbReference type="InterPro" id="IPR003331">
    <property type="entry name" value="UDP_GlcNAc_Epimerase_2_dom"/>
</dbReference>
<feature type="domain" description="UDP-N-acetylglucosamine 2-epimerase" evidence="1">
    <location>
        <begin position="25"/>
        <end position="366"/>
    </location>
</feature>
<protein>
    <submittedName>
        <fullName evidence="2">UDP-N-acetylglucosamine 2-epimerase (Hydrolyzing)</fullName>
        <ecNumber evidence="2">3.2.1.183</ecNumber>
    </submittedName>
</protein>
<sequence length="384" mass="42054">MAKRICVVTGSRAEYGLLYWLMKGIQEDGELQLQVVATGMHLSPEFGLTYQVIENDGFTIDAKIDMLLSSDTPVGIAKSIGLGVLGSADVLYRLHPDILVLLGDRFEILAVAQAALVARIPIAHIGGGDTTEGAFDEAIRHSITKMSQLHFVTNELSARRVLQMGEPPEHVYNVGSPGLDQITRLQLLSRDELQRELDFELRARNVVVTFHPVTLEMQPAHLQFKELLSALVALGPDVGIIFTKPNADTGGKALIRMIDEFCTRHPNAKGYTSLGQLRYLSALSHADAAVGNSSSGLYEAPSLKIPTVNIGDRQKGRLQPSSVLNCEPVAEEILQTIRASFELDCRYVINPYGDGNSSQRIVEVLKSVSDPQQLLKKHFHEVPA</sequence>
<keyword evidence="2" id="KW-0378">Hydrolase</keyword>
<comment type="caution">
    <text evidence="2">The sequence shown here is derived from an EMBL/GenBank/DDBJ whole genome shotgun (WGS) entry which is preliminary data.</text>
</comment>
<dbReference type="InterPro" id="IPR020004">
    <property type="entry name" value="UDP-GlcNAc_Epase"/>
</dbReference>
<dbReference type="Proteomes" id="UP000636888">
    <property type="component" value="Unassembled WGS sequence"/>
</dbReference>
<accession>A0A8J7LXH2</accession>
<evidence type="ECO:0000313" key="3">
    <source>
        <dbReference type="Proteomes" id="UP000636888"/>
    </source>
</evidence>
<gene>
    <name evidence="2" type="primary">neuC</name>
    <name evidence="2" type="ORF">JFN93_00420</name>
</gene>
<dbReference type="Pfam" id="PF02350">
    <property type="entry name" value="Epimerase_2"/>
    <property type="match status" value="1"/>
</dbReference>
<evidence type="ECO:0000259" key="1">
    <source>
        <dbReference type="Pfam" id="PF02350"/>
    </source>
</evidence>
<dbReference type="SUPFAM" id="SSF53756">
    <property type="entry name" value="UDP-Glycosyltransferase/glycogen phosphorylase"/>
    <property type="match status" value="1"/>
</dbReference>
<keyword evidence="3" id="KW-1185">Reference proteome</keyword>
<dbReference type="EMBL" id="JAEMHM010000001">
    <property type="protein sequence ID" value="MBJ6723157.1"/>
    <property type="molecule type" value="Genomic_DNA"/>
</dbReference>
<dbReference type="CDD" id="cd03786">
    <property type="entry name" value="GTB_UDP-GlcNAc_2-Epimerase"/>
    <property type="match status" value="1"/>
</dbReference>
<dbReference type="Gene3D" id="3.40.50.2000">
    <property type="entry name" value="Glycogen Phosphorylase B"/>
    <property type="match status" value="2"/>
</dbReference>
<dbReference type="PANTHER" id="PTHR43174">
    <property type="entry name" value="UDP-N-ACETYLGLUCOSAMINE 2-EPIMERASE"/>
    <property type="match status" value="1"/>
</dbReference>
<reference evidence="2" key="1">
    <citation type="submission" date="2020-12" db="EMBL/GenBank/DDBJ databases">
        <title>Geomonas sp. Red875, isolated from river sediment.</title>
        <authorList>
            <person name="Xu Z."/>
            <person name="Zhang Z."/>
            <person name="Masuda Y."/>
            <person name="Itoh H."/>
            <person name="Senoo K."/>
        </authorList>
    </citation>
    <scope>NUCLEOTIDE SEQUENCE</scope>
    <source>
        <strain evidence="2">Red875</strain>
    </source>
</reference>
<dbReference type="GO" id="GO:0004553">
    <property type="term" value="F:hydrolase activity, hydrolyzing O-glycosyl compounds"/>
    <property type="evidence" value="ECO:0007669"/>
    <property type="project" value="InterPro"/>
</dbReference>
<dbReference type="GO" id="GO:0006047">
    <property type="term" value="P:UDP-N-acetylglucosamine metabolic process"/>
    <property type="evidence" value="ECO:0007669"/>
    <property type="project" value="InterPro"/>
</dbReference>
<dbReference type="AlphaFoldDB" id="A0A8J7LXH2"/>
<keyword evidence="2" id="KW-0326">Glycosidase</keyword>
<dbReference type="RefSeq" id="WP_199382005.1">
    <property type="nucleotide sequence ID" value="NZ_JAEMHM010000001.1"/>
</dbReference>
<dbReference type="NCBIfam" id="TIGR03568">
    <property type="entry name" value="NeuC_NnaA"/>
    <property type="match status" value="1"/>
</dbReference>
<organism evidence="2 3">
    <name type="scientific">Geomesophilobacter sediminis</name>
    <dbReference type="NCBI Taxonomy" id="2798584"/>
    <lineage>
        <taxon>Bacteria</taxon>
        <taxon>Pseudomonadati</taxon>
        <taxon>Thermodesulfobacteriota</taxon>
        <taxon>Desulfuromonadia</taxon>
        <taxon>Geobacterales</taxon>
        <taxon>Geobacteraceae</taxon>
        <taxon>Geomesophilobacter</taxon>
    </lineage>
</organism>
<proteinExistence type="predicted"/>
<dbReference type="PANTHER" id="PTHR43174:SF3">
    <property type="entry name" value="UDP-N-ACETYLGLUCOSAMINE 2-EPIMERASE"/>
    <property type="match status" value="1"/>
</dbReference>
<dbReference type="EC" id="3.2.1.183" evidence="2"/>
<evidence type="ECO:0000313" key="2">
    <source>
        <dbReference type="EMBL" id="MBJ6723157.1"/>
    </source>
</evidence>